<dbReference type="Proteomes" id="UP000258309">
    <property type="component" value="Unassembled WGS sequence"/>
</dbReference>
<dbReference type="STRING" id="5539.A0A3E2HAR2"/>
<keyword evidence="3" id="KW-1185">Reference proteome</keyword>
<evidence type="ECO:0000256" key="1">
    <source>
        <dbReference type="SAM" id="MobiDB-lite"/>
    </source>
</evidence>
<evidence type="ECO:0000313" key="3">
    <source>
        <dbReference type="Proteomes" id="UP000258309"/>
    </source>
</evidence>
<dbReference type="OrthoDB" id="190201at2759"/>
<accession>A0A3E2HAR2</accession>
<organism evidence="2 3">
    <name type="scientific">Scytalidium lignicola</name>
    <name type="common">Hyphomycete</name>
    <dbReference type="NCBI Taxonomy" id="5539"/>
    <lineage>
        <taxon>Eukaryota</taxon>
        <taxon>Fungi</taxon>
        <taxon>Dikarya</taxon>
        <taxon>Ascomycota</taxon>
        <taxon>Pezizomycotina</taxon>
        <taxon>Leotiomycetes</taxon>
        <taxon>Leotiomycetes incertae sedis</taxon>
        <taxon>Scytalidium</taxon>
    </lineage>
</organism>
<feature type="compositionally biased region" description="Low complexity" evidence="1">
    <location>
        <begin position="16"/>
        <end position="29"/>
    </location>
</feature>
<evidence type="ECO:0000313" key="2">
    <source>
        <dbReference type="EMBL" id="RFU30526.1"/>
    </source>
</evidence>
<dbReference type="AlphaFoldDB" id="A0A3E2HAR2"/>
<feature type="region of interest" description="Disordered" evidence="1">
    <location>
        <begin position="1"/>
        <end position="29"/>
    </location>
</feature>
<sequence>MLPSAVQSRLPHLPSLKKSVSSRTSSQESAYYGAVAIRDPRTSDIDEMANISLSNTTTLSVPEREDSPAPVKKLRSSSEPTESKSGICWKVANEGISFLSLAIEESSMISDDAQFSFARQLYLHSLTYLLRALPPDLTTEEQLSIRSALPQSIVLPLHTQLNSSNSSQTIPQTSTEATNTPSILHRTVASTIVNMFITIHFLLPYLKAILANAYTYERKHKICERVLSHGLNVADAWGKKMVSVTKAIAGMADGKVGKVIGEAGAWIVEGVVGGVTEGIGDGFTIFGITRGSVGEGG</sequence>
<dbReference type="OMA" id="CQMNDGM"/>
<name>A0A3E2HAR2_SCYLI</name>
<feature type="non-terminal residue" evidence="2">
    <location>
        <position position="1"/>
    </location>
</feature>
<feature type="region of interest" description="Disordered" evidence="1">
    <location>
        <begin position="54"/>
        <end position="82"/>
    </location>
</feature>
<protein>
    <submittedName>
        <fullName evidence="2">Uncharacterized protein</fullName>
    </submittedName>
</protein>
<proteinExistence type="predicted"/>
<comment type="caution">
    <text evidence="2">The sequence shown here is derived from an EMBL/GenBank/DDBJ whole genome shotgun (WGS) entry which is preliminary data.</text>
</comment>
<feature type="non-terminal residue" evidence="2">
    <location>
        <position position="297"/>
    </location>
</feature>
<dbReference type="EMBL" id="NCSJ02000098">
    <property type="protein sequence ID" value="RFU30526.1"/>
    <property type="molecule type" value="Genomic_DNA"/>
</dbReference>
<gene>
    <name evidence="2" type="ORF">B7463_g5821</name>
</gene>
<reference evidence="2 3" key="1">
    <citation type="submission" date="2018-05" db="EMBL/GenBank/DDBJ databases">
        <title>Draft genome sequence of Scytalidium lignicola DSM 105466, a ubiquitous saprotrophic fungus.</title>
        <authorList>
            <person name="Buettner E."/>
            <person name="Gebauer A.M."/>
            <person name="Hofrichter M."/>
            <person name="Liers C."/>
            <person name="Kellner H."/>
        </authorList>
    </citation>
    <scope>NUCLEOTIDE SEQUENCE [LARGE SCALE GENOMIC DNA]</scope>
    <source>
        <strain evidence="2 3">DSM 105466</strain>
    </source>
</reference>